<dbReference type="KEGG" id="srub:C2R22_00925"/>
<keyword evidence="1" id="KW-0479">Metal-binding</keyword>
<dbReference type="Gene3D" id="1.10.4080.10">
    <property type="entry name" value="ADP-ribosylation/Crystallin J1"/>
    <property type="match status" value="1"/>
</dbReference>
<dbReference type="InterPro" id="IPR036705">
    <property type="entry name" value="Ribosyl_crysJ1_sf"/>
</dbReference>
<comment type="cofactor">
    <cofactor evidence="1">
        <name>Mg(2+)</name>
        <dbReference type="ChEBI" id="CHEBI:18420"/>
    </cofactor>
    <text evidence="1">Binds 2 magnesium ions per subunit.</text>
</comment>
<gene>
    <name evidence="3" type="ORF">C2R22_00925</name>
</gene>
<evidence type="ECO:0000256" key="1">
    <source>
        <dbReference type="PIRSR" id="PIRSR605502-1"/>
    </source>
</evidence>
<protein>
    <recommendedName>
        <fullName evidence="5">ADP-ribosylglycohydrolase family protein</fullName>
    </recommendedName>
</protein>
<feature type="binding site" evidence="1">
    <location>
        <position position="181"/>
    </location>
    <ligand>
        <name>Mg(2+)</name>
        <dbReference type="ChEBI" id="CHEBI:18420"/>
        <label>1</label>
    </ligand>
</feature>
<proteinExistence type="predicted"/>
<dbReference type="Proteomes" id="UP000236584">
    <property type="component" value="Chromosome"/>
</dbReference>
<evidence type="ECO:0000313" key="3">
    <source>
        <dbReference type="EMBL" id="AUV80396.1"/>
    </source>
</evidence>
<keyword evidence="1" id="KW-0460">Magnesium</keyword>
<keyword evidence="4" id="KW-1185">Reference proteome</keyword>
<dbReference type="EMBL" id="CP026309">
    <property type="protein sequence ID" value="AUV80396.1"/>
    <property type="molecule type" value="Genomic_DNA"/>
</dbReference>
<feature type="binding site" evidence="1">
    <location>
        <position position="395"/>
    </location>
    <ligand>
        <name>Mg(2+)</name>
        <dbReference type="ChEBI" id="CHEBI:18420"/>
        <label>1</label>
    </ligand>
</feature>
<reference evidence="3 4" key="1">
    <citation type="submission" date="2018-01" db="EMBL/GenBank/DDBJ databases">
        <title>Complete genome sequence of Salinigranum rubrum GX10T, an extremely halophilic archaeon isolated from a marine solar saltern.</title>
        <authorList>
            <person name="Han S."/>
        </authorList>
    </citation>
    <scope>NUCLEOTIDE SEQUENCE [LARGE SCALE GENOMIC DNA]</scope>
    <source>
        <strain evidence="3 4">GX10</strain>
    </source>
</reference>
<dbReference type="InterPro" id="IPR005502">
    <property type="entry name" value="Ribosyl_crysJ1"/>
</dbReference>
<feature type="region of interest" description="Disordered" evidence="2">
    <location>
        <begin position="49"/>
        <end position="104"/>
    </location>
</feature>
<feature type="binding site" evidence="1">
    <location>
        <position position="182"/>
    </location>
    <ligand>
        <name>Mg(2+)</name>
        <dbReference type="ChEBI" id="CHEBI:18420"/>
        <label>1</label>
    </ligand>
</feature>
<feature type="binding site" evidence="1">
    <location>
        <position position="397"/>
    </location>
    <ligand>
        <name>Mg(2+)</name>
        <dbReference type="ChEBI" id="CHEBI:18420"/>
        <label>1</label>
    </ligand>
</feature>
<evidence type="ECO:0000313" key="4">
    <source>
        <dbReference type="Proteomes" id="UP000236584"/>
    </source>
</evidence>
<accession>A0A2I8VEP9</accession>
<sequence length="455" mass="48757">MCLAVSSSVYVDYLTVGPEALAIERRQLAATGRLTEEVATDLDALREDLSRDDVDPTTPAHRQRARSLLDRCASLPDPRDDEPDGLDAIHAARPPGPRTLPVRDDARDHRDHLAGAWAGRVAGCFLGKPVETWTRERIEAFLDATGQSLDGYLRADLAGSDGFDLDATGGWVDRDERVRDDDIDFTVAALETLRRVGSSVTTEDLARTWLTQLPAGALHTAERVAYRNLLDGVDPPETATSRNPYRELIGAQIRGDCYGYVAPGAPEKAAALAHRDARLSHVRNGLYGAMWVAATLAAVPATESVCDALNVGLTEVPADSRFAAAVETVLSWCDAGIAYETALARVHDAWDDADFYEGYHVLPNAQVVAAVLAWESASGPDLSRALARAVRAGFDTDCNAATVGSVLGCALGRDVVASTWTDRFEEGVPTALAGRPCPTIDWLATETAAVADRLG</sequence>
<dbReference type="Pfam" id="PF03747">
    <property type="entry name" value="ADP_ribosyl_GH"/>
    <property type="match status" value="1"/>
</dbReference>
<dbReference type="SUPFAM" id="SSF101478">
    <property type="entry name" value="ADP-ribosylglycohydrolase"/>
    <property type="match status" value="1"/>
</dbReference>
<dbReference type="GO" id="GO:0046872">
    <property type="term" value="F:metal ion binding"/>
    <property type="evidence" value="ECO:0007669"/>
    <property type="project" value="UniProtKB-KW"/>
</dbReference>
<dbReference type="AlphaFoldDB" id="A0A2I8VEP9"/>
<evidence type="ECO:0000256" key="2">
    <source>
        <dbReference type="SAM" id="MobiDB-lite"/>
    </source>
</evidence>
<organism evidence="3 4">
    <name type="scientific">Salinigranum rubrum</name>
    <dbReference type="NCBI Taxonomy" id="755307"/>
    <lineage>
        <taxon>Archaea</taxon>
        <taxon>Methanobacteriati</taxon>
        <taxon>Methanobacteriota</taxon>
        <taxon>Stenosarchaea group</taxon>
        <taxon>Halobacteria</taxon>
        <taxon>Halobacteriales</taxon>
        <taxon>Haloferacaceae</taxon>
        <taxon>Salinigranum</taxon>
    </lineage>
</organism>
<evidence type="ECO:0008006" key="5">
    <source>
        <dbReference type="Google" id="ProtNLM"/>
    </source>
</evidence>
<name>A0A2I8VEP9_9EURY</name>